<evidence type="ECO:0000313" key="2">
    <source>
        <dbReference type="EMBL" id="GHE42442.1"/>
    </source>
</evidence>
<gene>
    <name evidence="2" type="ORF">GCM10017771_61970</name>
</gene>
<proteinExistence type="predicted"/>
<evidence type="ECO:0000256" key="1">
    <source>
        <dbReference type="SAM" id="MobiDB-lite"/>
    </source>
</evidence>
<reference evidence="2" key="1">
    <citation type="journal article" date="2014" name="Int. J. Syst. Evol. Microbiol.">
        <title>Complete genome sequence of Corynebacterium casei LMG S-19264T (=DSM 44701T), isolated from a smear-ripened cheese.</title>
        <authorList>
            <consortium name="US DOE Joint Genome Institute (JGI-PGF)"/>
            <person name="Walter F."/>
            <person name="Albersmeier A."/>
            <person name="Kalinowski J."/>
            <person name="Ruckert C."/>
        </authorList>
    </citation>
    <scope>NUCLEOTIDE SEQUENCE</scope>
    <source>
        <strain evidence="2">CGMCC 4.7403</strain>
    </source>
</reference>
<dbReference type="EMBL" id="BNAT01000026">
    <property type="protein sequence ID" value="GHE42442.1"/>
    <property type="molecule type" value="Genomic_DNA"/>
</dbReference>
<evidence type="ECO:0000313" key="3">
    <source>
        <dbReference type="Proteomes" id="UP000603227"/>
    </source>
</evidence>
<accession>A0A919DF97</accession>
<dbReference type="Proteomes" id="UP000603227">
    <property type="component" value="Unassembled WGS sequence"/>
</dbReference>
<feature type="region of interest" description="Disordered" evidence="1">
    <location>
        <begin position="28"/>
        <end position="57"/>
    </location>
</feature>
<organism evidence="2 3">
    <name type="scientific">Streptomyces capitiformicae</name>
    <dbReference type="NCBI Taxonomy" id="2014920"/>
    <lineage>
        <taxon>Bacteria</taxon>
        <taxon>Bacillati</taxon>
        <taxon>Actinomycetota</taxon>
        <taxon>Actinomycetes</taxon>
        <taxon>Kitasatosporales</taxon>
        <taxon>Streptomycetaceae</taxon>
        <taxon>Streptomyces</taxon>
    </lineage>
</organism>
<name>A0A919DF97_9ACTN</name>
<dbReference type="AlphaFoldDB" id="A0A919DF97"/>
<comment type="caution">
    <text evidence="2">The sequence shown here is derived from an EMBL/GenBank/DDBJ whole genome shotgun (WGS) entry which is preliminary data.</text>
</comment>
<keyword evidence="3" id="KW-1185">Reference proteome</keyword>
<sequence length="57" mass="6166">MGSIHTSVRRVPRAIVEDHETYHEIGHEFGHGTSTPNARDQCTARGDAPSTGAQHDA</sequence>
<protein>
    <submittedName>
        <fullName evidence="2">Uncharacterized protein</fullName>
    </submittedName>
</protein>
<reference evidence="2" key="2">
    <citation type="submission" date="2020-09" db="EMBL/GenBank/DDBJ databases">
        <authorList>
            <person name="Sun Q."/>
            <person name="Zhou Y."/>
        </authorList>
    </citation>
    <scope>NUCLEOTIDE SEQUENCE</scope>
    <source>
        <strain evidence="2">CGMCC 4.7403</strain>
    </source>
</reference>